<evidence type="ECO:0000256" key="6">
    <source>
        <dbReference type="ARBA" id="ARBA00035033"/>
    </source>
</evidence>
<dbReference type="EMBL" id="JBHSHC010000006">
    <property type="protein sequence ID" value="MFC4765878.1"/>
    <property type="molecule type" value="Genomic_DNA"/>
</dbReference>
<organism evidence="10 11">
    <name type="scientific">Effusibacillus consociatus</name>
    <dbReference type="NCBI Taxonomy" id="1117041"/>
    <lineage>
        <taxon>Bacteria</taxon>
        <taxon>Bacillati</taxon>
        <taxon>Bacillota</taxon>
        <taxon>Bacilli</taxon>
        <taxon>Bacillales</taxon>
        <taxon>Alicyclobacillaceae</taxon>
        <taxon>Effusibacillus</taxon>
    </lineage>
</organism>
<comment type="similarity">
    <text evidence="5">Belongs to the soluble Thoeris ThsA family.</text>
</comment>
<evidence type="ECO:0000256" key="7">
    <source>
        <dbReference type="ARBA" id="ARBA00047575"/>
    </source>
</evidence>
<evidence type="ECO:0000256" key="2">
    <source>
        <dbReference type="ARBA" id="ARBA00023027"/>
    </source>
</evidence>
<keyword evidence="1" id="KW-0378">Hydrolase</keyword>
<comment type="catalytic activity">
    <reaction evidence="7">
        <text>NAD(+) + H2O = ADP-D-ribose + nicotinamide + H(+)</text>
        <dbReference type="Rhea" id="RHEA:16301"/>
        <dbReference type="ChEBI" id="CHEBI:15377"/>
        <dbReference type="ChEBI" id="CHEBI:15378"/>
        <dbReference type="ChEBI" id="CHEBI:17154"/>
        <dbReference type="ChEBI" id="CHEBI:57540"/>
        <dbReference type="ChEBI" id="CHEBI:57967"/>
        <dbReference type="EC" id="3.2.2.5"/>
    </reaction>
    <physiologicalReaction direction="left-to-right" evidence="7">
        <dbReference type="Rhea" id="RHEA:16302"/>
    </physiologicalReaction>
</comment>
<dbReference type="CDD" id="cd01406">
    <property type="entry name" value="SIR2-like"/>
    <property type="match status" value="1"/>
</dbReference>
<keyword evidence="2" id="KW-0520">NAD</keyword>
<evidence type="ECO:0000256" key="4">
    <source>
        <dbReference type="ARBA" id="ARBA00034327"/>
    </source>
</evidence>
<sequence length="485" mass="55775">MSTDKEVLIREFLKALHEENAAIFAGAGLSAASGYVNWKGLLKEVAEELHLDIEKETDLISLAQYFYNKNGRQRLSQLVIDNFSAQAQINENHRILAKLPIDTYWTTNYDRLIERSLTEAGKNPDVKIKQTDFALLKPRRDAIVYKMHGDIERADETVLIKDEYETFHEKNQLFAMGLKGDLISKTFLFIGYSFEDPDLEYILSRIRVLMGQDGRTHYCFFRKVSRNDYCHLPQEEGDEMFRYNSVKQELKCADLERYHIKPVLVDEYEDITEILDTIYQRYIRSNILISGSAAEYAQFDSDEKVAQMFIHQLSHEIVKADFKIASGFGLGVGSAVINGSLDFVYSTNKRKISDYLILRPFPQFATNGMDLKDLWDKYRRDLISDVGCAVFLFGNKDDNGQVVDADGVRKEFDIAVSKGVKVIPIGATGYVSKALWEEVIADFNKYYFDFPALKPDFEFIGDAKNDHQEIIRRVIKIIRVLRAGR</sequence>
<comment type="caution">
    <text evidence="8">Lacks conserved residue(s) required for the propagation of feature annotation.</text>
</comment>
<dbReference type="PROSITE" id="PS50305">
    <property type="entry name" value="SIRTUIN"/>
    <property type="match status" value="1"/>
</dbReference>
<evidence type="ECO:0000256" key="8">
    <source>
        <dbReference type="PROSITE-ProRule" id="PRU00236"/>
    </source>
</evidence>
<dbReference type="Pfam" id="PF18185">
    <property type="entry name" value="STALD"/>
    <property type="match status" value="1"/>
</dbReference>
<dbReference type="Proteomes" id="UP001596002">
    <property type="component" value="Unassembled WGS sequence"/>
</dbReference>
<name>A0ABV9PW59_9BACL</name>
<dbReference type="InterPro" id="IPR041486">
    <property type="entry name" value="ThsA_STALD"/>
</dbReference>
<dbReference type="Gene3D" id="3.40.50.1220">
    <property type="entry name" value="TPP-binding domain"/>
    <property type="match status" value="1"/>
</dbReference>
<proteinExistence type="inferred from homology"/>
<dbReference type="InterPro" id="IPR029035">
    <property type="entry name" value="DHS-like_NAD/FAD-binding_dom"/>
</dbReference>
<dbReference type="Pfam" id="PF13289">
    <property type="entry name" value="SIR2_2"/>
    <property type="match status" value="1"/>
</dbReference>
<reference evidence="11" key="1">
    <citation type="journal article" date="2019" name="Int. J. Syst. Evol. Microbiol.">
        <title>The Global Catalogue of Microorganisms (GCM) 10K type strain sequencing project: providing services to taxonomists for standard genome sequencing and annotation.</title>
        <authorList>
            <consortium name="The Broad Institute Genomics Platform"/>
            <consortium name="The Broad Institute Genome Sequencing Center for Infectious Disease"/>
            <person name="Wu L."/>
            <person name="Ma J."/>
        </authorList>
    </citation>
    <scope>NUCLEOTIDE SEQUENCE [LARGE SCALE GENOMIC DNA]</scope>
    <source>
        <strain evidence="11">WYCCWR 12678</strain>
    </source>
</reference>
<dbReference type="SUPFAM" id="SSF52467">
    <property type="entry name" value="DHS-like NAD/FAD-binding domain"/>
    <property type="match status" value="1"/>
</dbReference>
<evidence type="ECO:0000256" key="5">
    <source>
        <dbReference type="ARBA" id="ARBA00035014"/>
    </source>
</evidence>
<evidence type="ECO:0000313" key="10">
    <source>
        <dbReference type="EMBL" id="MFC4765878.1"/>
    </source>
</evidence>
<protein>
    <recommendedName>
        <fullName evidence="6">NAD(+) hydrolase ThsA</fullName>
        <ecNumber evidence="4">3.2.2.5</ecNumber>
    </recommendedName>
</protein>
<gene>
    <name evidence="10" type="ORF">ACFO8Q_00460</name>
</gene>
<dbReference type="EC" id="3.2.2.5" evidence="4"/>
<evidence type="ECO:0000256" key="1">
    <source>
        <dbReference type="ARBA" id="ARBA00022801"/>
    </source>
</evidence>
<keyword evidence="11" id="KW-1185">Reference proteome</keyword>
<comment type="caution">
    <text evidence="10">The sequence shown here is derived from an EMBL/GenBank/DDBJ whole genome shotgun (WGS) entry which is preliminary data.</text>
</comment>
<evidence type="ECO:0000259" key="9">
    <source>
        <dbReference type="PROSITE" id="PS50305"/>
    </source>
</evidence>
<evidence type="ECO:0000313" key="11">
    <source>
        <dbReference type="Proteomes" id="UP001596002"/>
    </source>
</evidence>
<keyword evidence="3" id="KW-0051">Antiviral defense</keyword>
<dbReference type="InterPro" id="IPR026590">
    <property type="entry name" value="Ssirtuin_cat_dom"/>
</dbReference>
<dbReference type="RefSeq" id="WP_380023451.1">
    <property type="nucleotide sequence ID" value="NZ_JBHSHC010000006.1"/>
</dbReference>
<accession>A0ABV9PW59</accession>
<evidence type="ECO:0000256" key="3">
    <source>
        <dbReference type="ARBA" id="ARBA00023118"/>
    </source>
</evidence>
<feature type="domain" description="Deacetylase sirtuin-type" evidence="9">
    <location>
        <begin position="2"/>
        <end position="286"/>
    </location>
</feature>